<dbReference type="CDD" id="cd00554">
    <property type="entry name" value="MECDP_synthase"/>
    <property type="match status" value="1"/>
</dbReference>
<dbReference type="PANTHER" id="PTHR43181:SF1">
    <property type="entry name" value="2-C-METHYL-D-ERYTHRITOL 2,4-CYCLODIPHOSPHATE SYNTHASE, CHLOROPLASTIC"/>
    <property type="match status" value="1"/>
</dbReference>
<evidence type="ECO:0000256" key="1">
    <source>
        <dbReference type="ARBA" id="ARBA00000200"/>
    </source>
</evidence>
<dbReference type="GO" id="GO:0008685">
    <property type="term" value="F:2-C-methyl-D-erythritol 2,4-cyclodiphosphate synthase activity"/>
    <property type="evidence" value="ECO:0007669"/>
    <property type="project" value="UniProtKB-UniRule"/>
</dbReference>
<dbReference type="PANTHER" id="PTHR43181">
    <property type="entry name" value="2-C-METHYL-D-ERYTHRITOL 2,4-CYCLODIPHOSPHATE SYNTHASE, CHLOROPLASTIC"/>
    <property type="match status" value="1"/>
</dbReference>
<comment type="pathway">
    <text evidence="2 8">Isoprenoid biosynthesis; isopentenyl diphosphate biosynthesis via DXP pathway; isopentenyl diphosphate from 1-deoxy-D-xylulose 5-phosphate: step 4/6.</text>
</comment>
<dbReference type="UniPathway" id="UPA00056">
    <property type="reaction ID" value="UER00095"/>
</dbReference>
<dbReference type="AlphaFoldDB" id="A0A562J6F7"/>
<comment type="caution">
    <text evidence="8">Lacks conserved residue(s) required for the propagation of feature annotation.</text>
</comment>
<dbReference type="GO" id="GO:0016114">
    <property type="term" value="P:terpenoid biosynthetic process"/>
    <property type="evidence" value="ECO:0007669"/>
    <property type="project" value="InterPro"/>
</dbReference>
<comment type="catalytic activity">
    <reaction evidence="1 8 9">
        <text>4-CDP-2-C-methyl-D-erythritol 2-phosphate = 2-C-methyl-D-erythritol 2,4-cyclic diphosphate + CMP</text>
        <dbReference type="Rhea" id="RHEA:23864"/>
        <dbReference type="ChEBI" id="CHEBI:57919"/>
        <dbReference type="ChEBI" id="CHEBI:58483"/>
        <dbReference type="ChEBI" id="CHEBI:60377"/>
        <dbReference type="EC" id="4.6.1.12"/>
    </reaction>
</comment>
<dbReference type="NCBIfam" id="TIGR00151">
    <property type="entry name" value="ispF"/>
    <property type="match status" value="1"/>
</dbReference>
<feature type="binding site" evidence="8">
    <location>
        <begin position="34"/>
        <end position="35"/>
    </location>
    <ligand>
        <name>4-CDP-2-C-methyl-D-erythritol 2-phosphate</name>
        <dbReference type="ChEBI" id="CHEBI:57919"/>
    </ligand>
</feature>
<dbReference type="RefSeq" id="WP_145084636.1">
    <property type="nucleotide sequence ID" value="NZ_VLKH01000008.1"/>
</dbReference>
<dbReference type="InterPro" id="IPR003526">
    <property type="entry name" value="MECDP_synthase"/>
</dbReference>
<evidence type="ECO:0000313" key="11">
    <source>
        <dbReference type="EMBL" id="TWH78680.1"/>
    </source>
</evidence>
<feature type="binding site" evidence="8">
    <location>
        <begin position="8"/>
        <end position="10"/>
    </location>
    <ligand>
        <name>4-CDP-2-C-methyl-D-erythritol 2-phosphate</name>
        <dbReference type="ChEBI" id="CHEBI:57919"/>
    </ligand>
</feature>
<comment type="similarity">
    <text evidence="3 8 9">Belongs to the IspF family.</text>
</comment>
<proteinExistence type="inferred from homology"/>
<accession>A0A562J6F7</accession>
<evidence type="ECO:0000256" key="9">
    <source>
        <dbReference type="RuleBase" id="RU004395"/>
    </source>
</evidence>
<evidence type="ECO:0000256" key="4">
    <source>
        <dbReference type="ARBA" id="ARBA00012579"/>
    </source>
</evidence>
<comment type="function">
    <text evidence="8">Involved in the biosynthesis of isopentenyl diphosphate (IPP) and dimethylallyl diphosphate (DMAPP), two major building blocks of isoprenoid compounds. Catalyzes the conversion of 4-diphosphocytidyl-2-C-methyl-D-erythritol 2-phosphate (CDP-ME2P) to 2-C-methyl-D-erythritol 2,4-cyclodiphosphate (ME-CPP) with a corresponding release of cytidine 5-monophosphate (CMP).</text>
</comment>
<feature type="binding site" evidence="8">
    <location>
        <begin position="132"/>
        <end position="135"/>
    </location>
    <ligand>
        <name>4-CDP-2-C-methyl-D-erythritol 2-phosphate</name>
        <dbReference type="ChEBI" id="CHEBI:57919"/>
    </ligand>
</feature>
<dbReference type="SUPFAM" id="SSF69765">
    <property type="entry name" value="IpsF-like"/>
    <property type="match status" value="1"/>
</dbReference>
<name>A0A562J6F7_9FIRM</name>
<protein>
    <recommendedName>
        <fullName evidence="4 8">2-C-methyl-D-erythritol 2,4-cyclodiphosphate synthase</fullName>
        <shortName evidence="8">MECDP-synthase</shortName>
        <shortName evidence="8">MECPP-synthase</shortName>
        <shortName evidence="8">MECPS</shortName>
        <ecNumber evidence="4 8">4.6.1.12</ecNumber>
    </recommendedName>
</protein>
<dbReference type="InterPro" id="IPR036571">
    <property type="entry name" value="MECDP_synthase_sf"/>
</dbReference>
<keyword evidence="6 8" id="KW-0414">Isoprene biosynthesis</keyword>
<keyword evidence="5 8" id="KW-0479">Metal-binding</keyword>
<evidence type="ECO:0000256" key="7">
    <source>
        <dbReference type="ARBA" id="ARBA00023239"/>
    </source>
</evidence>
<evidence type="ECO:0000259" key="10">
    <source>
        <dbReference type="Pfam" id="PF02542"/>
    </source>
</evidence>
<keyword evidence="12" id="KW-1185">Reference proteome</keyword>
<gene>
    <name evidence="8" type="primary">ispF</name>
    <name evidence="11" type="ORF">LY60_02708</name>
</gene>
<feature type="binding site" evidence="8">
    <location>
        <begin position="56"/>
        <end position="58"/>
    </location>
    <ligand>
        <name>4-CDP-2-C-methyl-D-erythritol 2-phosphate</name>
        <dbReference type="ChEBI" id="CHEBI:57919"/>
    </ligand>
</feature>
<organism evidence="11 12">
    <name type="scientific">Sedimentibacter saalensis</name>
    <dbReference type="NCBI Taxonomy" id="130788"/>
    <lineage>
        <taxon>Bacteria</taxon>
        <taxon>Bacillati</taxon>
        <taxon>Bacillota</taxon>
        <taxon>Tissierellia</taxon>
        <taxon>Sedimentibacter</taxon>
    </lineage>
</organism>
<reference evidence="11 12" key="1">
    <citation type="submission" date="2019-07" db="EMBL/GenBank/DDBJ databases">
        <title>Genomic Encyclopedia of Type Strains, Phase I: the one thousand microbial genomes (KMG-I) project.</title>
        <authorList>
            <person name="Kyrpides N."/>
        </authorList>
    </citation>
    <scope>NUCLEOTIDE SEQUENCE [LARGE SCALE GENOMIC DNA]</scope>
    <source>
        <strain evidence="11 12">DSM 13558</strain>
    </source>
</reference>
<dbReference type="Pfam" id="PF02542">
    <property type="entry name" value="YgbB"/>
    <property type="match status" value="1"/>
</dbReference>
<keyword evidence="7 8" id="KW-0456">Lyase</keyword>
<evidence type="ECO:0000256" key="6">
    <source>
        <dbReference type="ARBA" id="ARBA00023229"/>
    </source>
</evidence>
<sequence>MKIGIGYDVHKLVENRKLIIGGVEIIFEKGLEGHSDADVLIHAIMDSILGAMGKGDIGCLFPDTDDAYKGANSRVLLRTVTDLMTKSGFKIGNVDSVIIAQKPKMMPHIEKMKRNIAEDLETDISNVNIKATTTEHLGFEGRGEGIAAQSVCLLVNKENH</sequence>
<dbReference type="OrthoDB" id="9804336at2"/>
<evidence type="ECO:0000256" key="5">
    <source>
        <dbReference type="ARBA" id="ARBA00022723"/>
    </source>
</evidence>
<dbReference type="PROSITE" id="PS01350">
    <property type="entry name" value="ISPF"/>
    <property type="match status" value="1"/>
</dbReference>
<evidence type="ECO:0000256" key="3">
    <source>
        <dbReference type="ARBA" id="ARBA00008480"/>
    </source>
</evidence>
<feature type="binding site" evidence="8">
    <location>
        <position position="139"/>
    </location>
    <ligand>
        <name>4-CDP-2-C-methyl-D-erythritol 2-phosphate</name>
        <dbReference type="ChEBI" id="CHEBI:57919"/>
    </ligand>
</feature>
<feature type="binding site" evidence="8">
    <location>
        <position position="10"/>
    </location>
    <ligand>
        <name>a divalent metal cation</name>
        <dbReference type="ChEBI" id="CHEBI:60240"/>
    </ligand>
</feature>
<dbReference type="Proteomes" id="UP000315343">
    <property type="component" value="Unassembled WGS sequence"/>
</dbReference>
<comment type="subunit">
    <text evidence="8">Homotrimer.</text>
</comment>
<dbReference type="FunFam" id="3.30.1330.50:FF:000001">
    <property type="entry name" value="2-C-methyl-D-erythritol 2,4-cyclodiphosphate synthase"/>
    <property type="match status" value="1"/>
</dbReference>
<dbReference type="EMBL" id="VLKH01000008">
    <property type="protein sequence ID" value="TWH78680.1"/>
    <property type="molecule type" value="Genomic_DNA"/>
</dbReference>
<dbReference type="GO" id="GO:0019288">
    <property type="term" value="P:isopentenyl diphosphate biosynthetic process, methylerythritol 4-phosphate pathway"/>
    <property type="evidence" value="ECO:0007669"/>
    <property type="project" value="UniProtKB-UniRule"/>
</dbReference>
<feature type="binding site" evidence="8">
    <location>
        <position position="8"/>
    </location>
    <ligand>
        <name>a divalent metal cation</name>
        <dbReference type="ChEBI" id="CHEBI:60240"/>
    </ligand>
</feature>
<comment type="caution">
    <text evidence="11">The sequence shown here is derived from an EMBL/GenBank/DDBJ whole genome shotgun (WGS) entry which is preliminary data.</text>
</comment>
<feature type="site" description="Transition state stabilizer" evidence="8">
    <location>
        <position position="34"/>
    </location>
</feature>
<dbReference type="InterPro" id="IPR020555">
    <property type="entry name" value="MECDP_synthase_CS"/>
</dbReference>
<dbReference type="HAMAP" id="MF_00107">
    <property type="entry name" value="IspF"/>
    <property type="match status" value="1"/>
</dbReference>
<evidence type="ECO:0000256" key="8">
    <source>
        <dbReference type="HAMAP-Rule" id="MF_00107"/>
    </source>
</evidence>
<dbReference type="Gene3D" id="3.30.1330.50">
    <property type="entry name" value="2-C-methyl-D-erythritol 2,4-cyclodiphosphate synthase"/>
    <property type="match status" value="1"/>
</dbReference>
<evidence type="ECO:0000256" key="2">
    <source>
        <dbReference type="ARBA" id="ARBA00004709"/>
    </source>
</evidence>
<feature type="binding site" evidence="8">
    <location>
        <position position="142"/>
    </location>
    <ligand>
        <name>4-CDP-2-C-methyl-D-erythritol 2-phosphate</name>
        <dbReference type="ChEBI" id="CHEBI:57919"/>
    </ligand>
</feature>
<evidence type="ECO:0000313" key="12">
    <source>
        <dbReference type="Proteomes" id="UP000315343"/>
    </source>
</evidence>
<feature type="domain" description="2-C-methyl-D-erythritol 2,4-cyclodiphosphate synthase" evidence="10">
    <location>
        <begin position="1"/>
        <end position="154"/>
    </location>
</feature>
<comment type="cofactor">
    <cofactor evidence="8">
        <name>a divalent metal cation</name>
        <dbReference type="ChEBI" id="CHEBI:60240"/>
    </cofactor>
    <text evidence="8">Binds 1 divalent metal cation per subunit.</text>
</comment>
<feature type="binding site" evidence="8">
    <location>
        <begin position="61"/>
        <end position="65"/>
    </location>
    <ligand>
        <name>4-CDP-2-C-methyl-D-erythritol 2-phosphate</name>
        <dbReference type="ChEBI" id="CHEBI:57919"/>
    </ligand>
</feature>
<dbReference type="EC" id="4.6.1.12" evidence="4 8"/>
<dbReference type="GO" id="GO:0046872">
    <property type="term" value="F:metal ion binding"/>
    <property type="evidence" value="ECO:0007669"/>
    <property type="project" value="UniProtKB-KW"/>
</dbReference>
<feature type="binding site" evidence="8">
    <location>
        <position position="42"/>
    </location>
    <ligand>
        <name>a divalent metal cation</name>
        <dbReference type="ChEBI" id="CHEBI:60240"/>
    </ligand>
</feature>
<feature type="site" description="Transition state stabilizer" evidence="8">
    <location>
        <position position="133"/>
    </location>
</feature>